<dbReference type="PANTHER" id="PTHR12674:SF2">
    <property type="entry name" value="PREFOLDIN SUBUNIT 5"/>
    <property type="match status" value="1"/>
</dbReference>
<dbReference type="SUPFAM" id="SSF46579">
    <property type="entry name" value="Prefoldin"/>
    <property type="match status" value="1"/>
</dbReference>
<accession>A0ABR4Q228</accession>
<keyword evidence="3" id="KW-1185">Reference proteome</keyword>
<dbReference type="Pfam" id="PF02996">
    <property type="entry name" value="Prefoldin"/>
    <property type="match status" value="1"/>
</dbReference>
<sequence>MPPFSSFECFKNKDKNTLIPLTSTLCVPGKLVNPARVLVDIGTGYFVEMEVEDANKHFTKRIEFIEKQIEKVTPVLAQKTQEHRAIVGVLEAKAKAFMKAQGYLFLCTVICVNNDFSFDFVGNNSF</sequence>
<dbReference type="InterPro" id="IPR011599">
    <property type="entry name" value="PFD_alpha_archaea"/>
</dbReference>
<dbReference type="InterPro" id="IPR004127">
    <property type="entry name" value="Prefoldin_subunit_alpha"/>
</dbReference>
<dbReference type="PANTHER" id="PTHR12674">
    <property type="entry name" value="PREFOLDIN SUBUNIT 5"/>
    <property type="match status" value="1"/>
</dbReference>
<gene>
    <name evidence="2" type="ORF">TcWFU_005891</name>
</gene>
<dbReference type="EMBL" id="JAKROA010000016">
    <property type="protein sequence ID" value="KAL5103722.1"/>
    <property type="molecule type" value="Genomic_DNA"/>
</dbReference>
<evidence type="ECO:0000313" key="3">
    <source>
        <dbReference type="Proteomes" id="UP001651158"/>
    </source>
</evidence>
<name>A0ABR4Q228_9CEST</name>
<dbReference type="NCBIfam" id="TIGR00293">
    <property type="entry name" value="prefoldin subunit alpha"/>
    <property type="match status" value="1"/>
</dbReference>
<evidence type="ECO:0000313" key="2">
    <source>
        <dbReference type="EMBL" id="KAL5103722.1"/>
    </source>
</evidence>
<proteinExistence type="inferred from homology"/>
<dbReference type="Proteomes" id="UP001651158">
    <property type="component" value="Unassembled WGS sequence"/>
</dbReference>
<dbReference type="InterPro" id="IPR009053">
    <property type="entry name" value="Prefoldin"/>
</dbReference>
<comment type="similarity">
    <text evidence="1">Belongs to the prefoldin subunit alpha family.</text>
</comment>
<organism evidence="2 3">
    <name type="scientific">Taenia crassiceps</name>
    <dbReference type="NCBI Taxonomy" id="6207"/>
    <lineage>
        <taxon>Eukaryota</taxon>
        <taxon>Metazoa</taxon>
        <taxon>Spiralia</taxon>
        <taxon>Lophotrochozoa</taxon>
        <taxon>Platyhelminthes</taxon>
        <taxon>Cestoda</taxon>
        <taxon>Eucestoda</taxon>
        <taxon>Cyclophyllidea</taxon>
        <taxon>Taeniidae</taxon>
        <taxon>Taenia</taxon>
    </lineage>
</organism>
<comment type="caution">
    <text evidence="2">The sequence shown here is derived from an EMBL/GenBank/DDBJ whole genome shotgun (WGS) entry which is preliminary data.</text>
</comment>
<reference evidence="2 3" key="1">
    <citation type="journal article" date="2022" name="Front. Cell. Infect. Microbiol.">
        <title>The Genomes of Two Strains of Taenia crassiceps the Animal Model for the Study of Human Cysticercosis.</title>
        <authorList>
            <person name="Bobes R.J."/>
            <person name="Estrada K."/>
            <person name="Rios-Valencia D.G."/>
            <person name="Calderon-Gallegos A."/>
            <person name="de la Torre P."/>
            <person name="Carrero J.C."/>
            <person name="Sanchez-Flores A."/>
            <person name="Laclette J.P."/>
        </authorList>
    </citation>
    <scope>NUCLEOTIDE SEQUENCE [LARGE SCALE GENOMIC DNA]</scope>
    <source>
        <strain evidence="2">WFUcys</strain>
    </source>
</reference>
<dbReference type="CDD" id="cd23157">
    <property type="entry name" value="Prefoldin_5"/>
    <property type="match status" value="1"/>
</dbReference>
<evidence type="ECO:0000256" key="1">
    <source>
        <dbReference type="ARBA" id="ARBA00010048"/>
    </source>
</evidence>
<protein>
    <submittedName>
        <fullName evidence="2">Prefoldin subunit 5</fullName>
    </submittedName>
</protein>
<dbReference type="Gene3D" id="1.10.287.370">
    <property type="match status" value="1"/>
</dbReference>